<dbReference type="CDD" id="cd06433">
    <property type="entry name" value="GT_2_WfgS_like"/>
    <property type="match status" value="1"/>
</dbReference>
<dbReference type="EMBL" id="AMCI01002116">
    <property type="protein sequence ID" value="EJX03559.1"/>
    <property type="molecule type" value="Genomic_DNA"/>
</dbReference>
<protein>
    <submittedName>
        <fullName evidence="2">Glycosyl transferase family protein</fullName>
    </submittedName>
</protein>
<dbReference type="Pfam" id="PF00535">
    <property type="entry name" value="Glycos_transf_2"/>
    <property type="match status" value="1"/>
</dbReference>
<dbReference type="InterPro" id="IPR029044">
    <property type="entry name" value="Nucleotide-diphossugar_trans"/>
</dbReference>
<dbReference type="PANTHER" id="PTHR22916">
    <property type="entry name" value="GLYCOSYLTRANSFERASE"/>
    <property type="match status" value="1"/>
</dbReference>
<dbReference type="GO" id="GO:0016740">
    <property type="term" value="F:transferase activity"/>
    <property type="evidence" value="ECO:0007669"/>
    <property type="project" value="UniProtKB-KW"/>
</dbReference>
<dbReference type="InterPro" id="IPR001173">
    <property type="entry name" value="Glyco_trans_2-like"/>
</dbReference>
<dbReference type="PANTHER" id="PTHR22916:SF67">
    <property type="entry name" value="COLANIC ACID BIOSYNTHESIS GLYCOSYL TRANSFERASE WCAE-RELATED"/>
    <property type="match status" value="1"/>
</dbReference>
<organism evidence="2">
    <name type="scientific">gut metagenome</name>
    <dbReference type="NCBI Taxonomy" id="749906"/>
    <lineage>
        <taxon>unclassified sequences</taxon>
        <taxon>metagenomes</taxon>
        <taxon>organismal metagenomes</taxon>
    </lineage>
</organism>
<dbReference type="SUPFAM" id="SSF53448">
    <property type="entry name" value="Nucleotide-diphospho-sugar transferases"/>
    <property type="match status" value="1"/>
</dbReference>
<name>J9G9Q8_9ZZZZ</name>
<comment type="caution">
    <text evidence="2">The sequence shown here is derived from an EMBL/GenBank/DDBJ whole genome shotgun (WGS) entry which is preliminary data.</text>
</comment>
<dbReference type="AlphaFoldDB" id="J9G9Q8"/>
<keyword evidence="2" id="KW-0808">Transferase</keyword>
<proteinExistence type="predicted"/>
<dbReference type="Gene3D" id="3.90.550.10">
    <property type="entry name" value="Spore Coat Polysaccharide Biosynthesis Protein SpsA, Chain A"/>
    <property type="match status" value="1"/>
</dbReference>
<gene>
    <name evidence="2" type="ORF">EVA_08337</name>
</gene>
<evidence type="ECO:0000313" key="2">
    <source>
        <dbReference type="EMBL" id="EJX03559.1"/>
    </source>
</evidence>
<accession>J9G9Q8</accession>
<feature type="domain" description="Glycosyltransferase 2-like" evidence="1">
    <location>
        <begin position="4"/>
        <end position="123"/>
    </location>
</feature>
<reference evidence="2" key="1">
    <citation type="journal article" date="2012" name="PLoS ONE">
        <title>Gene sets for utilization of primary and secondary nutrition supplies in the distal gut of endangered iberian lynx.</title>
        <authorList>
            <person name="Alcaide M."/>
            <person name="Messina E."/>
            <person name="Richter M."/>
            <person name="Bargiela R."/>
            <person name="Peplies J."/>
            <person name="Huws S.A."/>
            <person name="Newbold C.J."/>
            <person name="Golyshin P.N."/>
            <person name="Simon M.A."/>
            <person name="Lopez G."/>
            <person name="Yakimov M.M."/>
            <person name="Ferrer M."/>
        </authorList>
    </citation>
    <scope>NUCLEOTIDE SEQUENCE</scope>
</reference>
<evidence type="ECO:0000259" key="1">
    <source>
        <dbReference type="Pfam" id="PF00535"/>
    </source>
</evidence>
<sequence>MKLSIITINYNNREGLKKTIDSVINQTFRDFEYILIDGGSEDGSKEIILQHEAQFSYWRSEKDHGIYNAMNKGILAAKGDYLLFLNSGDCLASNDILEQVFATPLKEDIVYGNLLFESQDGNHTLGIYPDELNVYNVLEGSLPHPASFIKRQLFDNSLYTESYRIVSDWEFWIKKIIMEGVSYKHISLTISRFDTTGISSNSQRCNKERELVLQRLFPRMIYTELMSWYEIKSQPCFPLFKEISKTKKFQRRIQPLIRTMLKIHLFFTRKKKNP</sequence>